<evidence type="ECO:0000313" key="3">
    <source>
        <dbReference type="EMBL" id="RLQ23435.1"/>
    </source>
</evidence>
<dbReference type="RefSeq" id="WP_117952613.1">
    <property type="nucleotide sequence ID" value="NZ_QRAN01000002.1"/>
</dbReference>
<evidence type="ECO:0000313" key="4">
    <source>
        <dbReference type="Proteomes" id="UP000265509"/>
    </source>
</evidence>
<gene>
    <name evidence="3" type="ORF">DWB85_02455</name>
</gene>
<feature type="domain" description="DUF306" evidence="2">
    <location>
        <begin position="165"/>
        <end position="273"/>
    </location>
</feature>
<dbReference type="InterPro" id="IPR053196">
    <property type="entry name" value="Lipoprotein_YbaY-like"/>
</dbReference>
<dbReference type="InterPro" id="IPR038670">
    <property type="entry name" value="HslJ-like_sf"/>
</dbReference>
<name>A0A3L7E3E4_9GAMM</name>
<sequence>MQINTVSLRTLLLIPVVAALAACGGSGEEPAAKEEVATMSTIEGTVFYRERMLLPPGAEVEVQLQDVSRADALATVMASVMFTPEGGPPYPFAIEYDPAGIDERMRYSLRATISAGDKLMFSSTEFIDPFSGEDIRIMVQRVPEPVDRTPPAVAPEVATGDSDSQLWLLATLGGEPAPVGAEGRAIDLVLDADTGTASGFSGCNRYTGSFSNEGKSAHGTPLSFGPLAGTMMACAEGGEVERAYLQMLAGVDGYRMQGSSLELLRGDEVVATFTMR</sequence>
<evidence type="ECO:0000256" key="1">
    <source>
        <dbReference type="SAM" id="SignalP"/>
    </source>
</evidence>
<reference evidence="3 4" key="1">
    <citation type="submission" date="2018-07" db="EMBL/GenBank/DDBJ databases">
        <title>Halioglobus sp. genome submission.</title>
        <authorList>
            <person name="Ye M.-Q."/>
            <person name="Du Z.-J."/>
        </authorList>
    </citation>
    <scope>NUCLEOTIDE SEQUENCE [LARGE SCALE GENOMIC DNA]</scope>
    <source>
        <strain evidence="3 4">U0301</strain>
    </source>
</reference>
<dbReference type="Proteomes" id="UP000265509">
    <property type="component" value="Unassembled WGS sequence"/>
</dbReference>
<dbReference type="PANTHER" id="PTHR38013:SF1">
    <property type="entry name" value="GLYCOPROTEIN_POLYSACCHARIDE METABOLISM"/>
    <property type="match status" value="1"/>
</dbReference>
<dbReference type="InterPro" id="IPR005184">
    <property type="entry name" value="DUF306_Meta_HslJ"/>
</dbReference>
<dbReference type="Pfam" id="PF09619">
    <property type="entry name" value="YscW"/>
    <property type="match status" value="1"/>
</dbReference>
<keyword evidence="1" id="KW-0732">Signal</keyword>
<feature type="chain" id="PRO_5018310809" evidence="1">
    <location>
        <begin position="22"/>
        <end position="276"/>
    </location>
</feature>
<dbReference type="OrthoDB" id="5348860at2"/>
<accession>A0A3L7E3E4</accession>
<dbReference type="AlphaFoldDB" id="A0A3L7E3E4"/>
<proteinExistence type="predicted"/>
<dbReference type="PANTHER" id="PTHR38013">
    <property type="entry name" value="GLYCOPROTEIN/POLYSACCHARIDE METABOLISM"/>
    <property type="match status" value="1"/>
</dbReference>
<evidence type="ECO:0000259" key="2">
    <source>
        <dbReference type="Pfam" id="PF03724"/>
    </source>
</evidence>
<organism evidence="3 4">
    <name type="scientific">Seongchinamella sediminis</name>
    <dbReference type="NCBI Taxonomy" id="2283635"/>
    <lineage>
        <taxon>Bacteria</taxon>
        <taxon>Pseudomonadati</taxon>
        <taxon>Pseudomonadota</taxon>
        <taxon>Gammaproteobacteria</taxon>
        <taxon>Cellvibrionales</taxon>
        <taxon>Halieaceae</taxon>
        <taxon>Seongchinamella</taxon>
    </lineage>
</organism>
<dbReference type="Gene3D" id="2.40.128.270">
    <property type="match status" value="1"/>
</dbReference>
<keyword evidence="4" id="KW-1185">Reference proteome</keyword>
<dbReference type="EMBL" id="QRAN01000002">
    <property type="protein sequence ID" value="RLQ23435.1"/>
    <property type="molecule type" value="Genomic_DNA"/>
</dbReference>
<feature type="signal peptide" evidence="1">
    <location>
        <begin position="1"/>
        <end position="21"/>
    </location>
</feature>
<comment type="caution">
    <text evidence="3">The sequence shown here is derived from an EMBL/GenBank/DDBJ whole genome shotgun (WGS) entry which is preliminary data.</text>
</comment>
<dbReference type="Pfam" id="PF03724">
    <property type="entry name" value="META"/>
    <property type="match status" value="1"/>
</dbReference>
<dbReference type="InterPro" id="IPR039366">
    <property type="entry name" value="Pilotin"/>
</dbReference>
<protein>
    <submittedName>
        <fullName evidence="3">META domain-containing protein</fullName>
    </submittedName>
</protein>